<dbReference type="EMBL" id="JALNTZ010000004">
    <property type="protein sequence ID" value="KAJ3655578.1"/>
    <property type="molecule type" value="Genomic_DNA"/>
</dbReference>
<dbReference type="AlphaFoldDB" id="A0AA38II18"/>
<dbReference type="SUPFAM" id="SSF57903">
    <property type="entry name" value="FYVE/PHD zinc finger"/>
    <property type="match status" value="1"/>
</dbReference>
<dbReference type="PANTHER" id="PTHR37445:SF3">
    <property type="entry name" value="ZINC FINGER PHD-TYPE DOMAIN-CONTAINING PROTEIN"/>
    <property type="match status" value="1"/>
</dbReference>
<dbReference type="PANTHER" id="PTHR37445">
    <property type="entry name" value="PROTEIN CBG24663"/>
    <property type="match status" value="1"/>
</dbReference>
<evidence type="ECO:0000313" key="3">
    <source>
        <dbReference type="Proteomes" id="UP001168821"/>
    </source>
</evidence>
<feature type="coiled-coil region" evidence="1">
    <location>
        <begin position="80"/>
        <end position="107"/>
    </location>
</feature>
<organism evidence="2 3">
    <name type="scientific">Zophobas morio</name>
    <dbReference type="NCBI Taxonomy" id="2755281"/>
    <lineage>
        <taxon>Eukaryota</taxon>
        <taxon>Metazoa</taxon>
        <taxon>Ecdysozoa</taxon>
        <taxon>Arthropoda</taxon>
        <taxon>Hexapoda</taxon>
        <taxon>Insecta</taxon>
        <taxon>Pterygota</taxon>
        <taxon>Neoptera</taxon>
        <taxon>Endopterygota</taxon>
        <taxon>Coleoptera</taxon>
        <taxon>Polyphaga</taxon>
        <taxon>Cucujiformia</taxon>
        <taxon>Tenebrionidae</taxon>
        <taxon>Zophobas</taxon>
    </lineage>
</organism>
<proteinExistence type="predicted"/>
<protein>
    <submittedName>
        <fullName evidence="2">Uncharacterized protein</fullName>
    </submittedName>
</protein>
<sequence>MSPSTMDQDGGSQRVVCFVCSRVAVKKRIFCADCQVWSHIGCAERKPCCMPTTPVQLPDPDDPNAIKYLVTAINSLTSSISDMKKSINDILSENKKLRKELEDIKTKVFTNNVDQQSDPNIEEVISEARDRIHREKNIIITGLPETNGSPEERKRKDMEKITQIISTAIPENDYKIMSAMRLGKSSSTKPRSIKIVFDNSATVNVLVRAKPKIDSVYFNNDLTPMQQQQAYNIRKELRTRRENGEKDLRIRYKNGMPTIIKATKNLTPIVKQD</sequence>
<name>A0AA38II18_9CUCU</name>
<keyword evidence="3" id="KW-1185">Reference proteome</keyword>
<dbReference type="Proteomes" id="UP001168821">
    <property type="component" value="Unassembled WGS sequence"/>
</dbReference>
<gene>
    <name evidence="2" type="ORF">Zmor_014701</name>
</gene>
<accession>A0AA38II18</accession>
<comment type="caution">
    <text evidence="2">The sequence shown here is derived from an EMBL/GenBank/DDBJ whole genome shotgun (WGS) entry which is preliminary data.</text>
</comment>
<dbReference type="InterPro" id="IPR011011">
    <property type="entry name" value="Znf_FYVE_PHD"/>
</dbReference>
<keyword evidence="1" id="KW-0175">Coiled coil</keyword>
<reference evidence="2" key="1">
    <citation type="journal article" date="2023" name="G3 (Bethesda)">
        <title>Whole genome assemblies of Zophobas morio and Tenebrio molitor.</title>
        <authorList>
            <person name="Kaur S."/>
            <person name="Stinson S.A."/>
            <person name="diCenzo G.C."/>
        </authorList>
    </citation>
    <scope>NUCLEOTIDE SEQUENCE</scope>
    <source>
        <strain evidence="2">QUZm001</strain>
    </source>
</reference>
<evidence type="ECO:0000256" key="1">
    <source>
        <dbReference type="SAM" id="Coils"/>
    </source>
</evidence>
<evidence type="ECO:0000313" key="2">
    <source>
        <dbReference type="EMBL" id="KAJ3655578.1"/>
    </source>
</evidence>